<name>A0ABY4XB16_9SPHN</name>
<dbReference type="Pfam" id="PF00982">
    <property type="entry name" value="Glyco_transf_20"/>
    <property type="match status" value="1"/>
</dbReference>
<sequence length="478" mass="53779">MSRLIVISNRVSAPKGEAGAQGGLAVAFAAALRENRGIWFGWSGDRTDQFTGQINFNRTNGVTTATIDLEDQDIEEYYNGYANRTLWPLFHYRIDLAEFERGFADGYQRVNERFAETIRPLIEPHDLIWVQDYHLIPLGQELRARGLENRMGFFLHIPWPPRRLLSSLPHAVELVRTLFAYDVIGFHTEEWLEAFRDYVTGELGGQVEGDLITLDDRCVKAIACPIGIDAKEFIQASGSPAARLAYRRMKDSADGRDMIVGVDRLDYSKGLEERFAGYERFLASHEESRKEVFLLQIAPPSRGDVETYQRIRLALEGMAGRINGAYADLDWVPIRYVNQGFPRPVLAGVYRAARIALVTPLRDGMNLVAKEYVAAQDPEDPGVLILSRFAGAALQMPEAVLVNPYSAEEVSDAIATALSMPLHERKQRWRALMDGVEREDVIWWRKRFTDALMAPGQTLDEAEPDDEEDDVPAGSDAG</sequence>
<accession>A0ABY4XB16</accession>
<organism evidence="3 4">
    <name type="scientific">Sphingomonas morindae</name>
    <dbReference type="NCBI Taxonomy" id="1541170"/>
    <lineage>
        <taxon>Bacteria</taxon>
        <taxon>Pseudomonadati</taxon>
        <taxon>Pseudomonadota</taxon>
        <taxon>Alphaproteobacteria</taxon>
        <taxon>Sphingomonadales</taxon>
        <taxon>Sphingomonadaceae</taxon>
        <taxon>Sphingomonas</taxon>
    </lineage>
</organism>
<dbReference type="RefSeq" id="WP_252167835.1">
    <property type="nucleotide sequence ID" value="NZ_CP084930.1"/>
</dbReference>
<proteinExistence type="inferred from homology"/>
<feature type="region of interest" description="Disordered" evidence="2">
    <location>
        <begin position="455"/>
        <end position="478"/>
    </location>
</feature>
<protein>
    <submittedName>
        <fullName evidence="3">Trehalose-6-phosphate synthase</fullName>
    </submittedName>
</protein>
<dbReference type="PANTHER" id="PTHR10788">
    <property type="entry name" value="TREHALOSE-6-PHOSPHATE SYNTHASE"/>
    <property type="match status" value="1"/>
</dbReference>
<evidence type="ECO:0000313" key="4">
    <source>
        <dbReference type="Proteomes" id="UP001056937"/>
    </source>
</evidence>
<reference evidence="3" key="1">
    <citation type="journal article" date="2022" name="Toxins">
        <title>Genomic Analysis of Sphingopyxis sp. USTB-05 for Biodegrading Cyanobacterial Hepatotoxins.</title>
        <authorList>
            <person name="Liu C."/>
            <person name="Xu Q."/>
            <person name="Zhao Z."/>
            <person name="Zhang H."/>
            <person name="Liu X."/>
            <person name="Yin C."/>
            <person name="Liu Y."/>
            <person name="Yan H."/>
        </authorList>
    </citation>
    <scope>NUCLEOTIDE SEQUENCE</scope>
    <source>
        <strain evidence="3">NBD5</strain>
    </source>
</reference>
<dbReference type="EMBL" id="CP084930">
    <property type="protein sequence ID" value="USI74029.1"/>
    <property type="molecule type" value="Genomic_DNA"/>
</dbReference>
<evidence type="ECO:0000256" key="1">
    <source>
        <dbReference type="ARBA" id="ARBA00008799"/>
    </source>
</evidence>
<comment type="similarity">
    <text evidence="1">Belongs to the glycosyltransferase 20 family.</text>
</comment>
<dbReference type="Gene3D" id="3.40.50.2000">
    <property type="entry name" value="Glycogen Phosphorylase B"/>
    <property type="match status" value="2"/>
</dbReference>
<dbReference type="SUPFAM" id="SSF53756">
    <property type="entry name" value="UDP-Glycosyltransferase/glycogen phosphorylase"/>
    <property type="match status" value="1"/>
</dbReference>
<dbReference type="Proteomes" id="UP001056937">
    <property type="component" value="Chromosome 1"/>
</dbReference>
<dbReference type="CDD" id="cd03788">
    <property type="entry name" value="GT20_TPS"/>
    <property type="match status" value="1"/>
</dbReference>
<dbReference type="InterPro" id="IPR001830">
    <property type="entry name" value="Glyco_trans_20"/>
</dbReference>
<dbReference type="PANTHER" id="PTHR10788:SF106">
    <property type="entry name" value="BCDNA.GH08860"/>
    <property type="match status" value="1"/>
</dbReference>
<evidence type="ECO:0000256" key="2">
    <source>
        <dbReference type="SAM" id="MobiDB-lite"/>
    </source>
</evidence>
<feature type="compositionally biased region" description="Acidic residues" evidence="2">
    <location>
        <begin position="460"/>
        <end position="471"/>
    </location>
</feature>
<keyword evidence="4" id="KW-1185">Reference proteome</keyword>
<gene>
    <name evidence="3" type="ORF">LHA26_06085</name>
</gene>
<evidence type="ECO:0000313" key="3">
    <source>
        <dbReference type="EMBL" id="USI74029.1"/>
    </source>
</evidence>